<reference evidence="1 2" key="1">
    <citation type="submission" date="2023-10" db="EMBL/GenBank/DDBJ databases">
        <title>Virgibacillus soli CC-YMP-6 genome.</title>
        <authorList>
            <person name="Miliotis G."/>
            <person name="Sengupta P."/>
            <person name="Hameed A."/>
            <person name="Chuvochina M."/>
            <person name="Mcdonagh F."/>
            <person name="Simpson A.C."/>
            <person name="Singh N.K."/>
            <person name="Rekha P.D."/>
            <person name="Raman K."/>
            <person name="Hugenholtz P."/>
            <person name="Venkateswaran K."/>
        </authorList>
    </citation>
    <scope>NUCLEOTIDE SEQUENCE [LARGE SCALE GENOMIC DNA]</scope>
    <source>
        <strain evidence="1 2">CC-YMP-6</strain>
    </source>
</reference>
<accession>A0ABU5CWZ5</accession>
<dbReference type="Proteomes" id="UP001275315">
    <property type="component" value="Unassembled WGS sequence"/>
</dbReference>
<gene>
    <name evidence="1" type="ORF">RWD45_16975</name>
</gene>
<keyword evidence="2" id="KW-1185">Reference proteome</keyword>
<comment type="caution">
    <text evidence="1">The sequence shown here is derived from an EMBL/GenBank/DDBJ whole genome shotgun (WGS) entry which is preliminary data.</text>
</comment>
<organism evidence="1 2">
    <name type="scientific">Paracerasibacillus soli</name>
    <dbReference type="NCBI Taxonomy" id="480284"/>
    <lineage>
        <taxon>Bacteria</taxon>
        <taxon>Bacillati</taxon>
        <taxon>Bacillota</taxon>
        <taxon>Bacilli</taxon>
        <taxon>Bacillales</taxon>
        <taxon>Bacillaceae</taxon>
        <taxon>Paracerasibacillus</taxon>
    </lineage>
</organism>
<protein>
    <submittedName>
        <fullName evidence="1">Uncharacterized protein</fullName>
    </submittedName>
</protein>
<name>A0ABU5CWZ5_9BACI</name>
<proteinExistence type="predicted"/>
<evidence type="ECO:0000313" key="2">
    <source>
        <dbReference type="Proteomes" id="UP001275315"/>
    </source>
</evidence>
<evidence type="ECO:0000313" key="1">
    <source>
        <dbReference type="EMBL" id="MDY0409960.1"/>
    </source>
</evidence>
<dbReference type="EMBL" id="JAWDIQ010000003">
    <property type="protein sequence ID" value="MDY0409960.1"/>
    <property type="molecule type" value="Genomic_DNA"/>
</dbReference>
<sequence length="56" mass="6633">MNDIAHYKQNKEIDAETQVIRHYKPVTIKRDSSEIKVSPLFFRAKSEQIKKEDKIS</sequence>
<dbReference type="RefSeq" id="WP_320380815.1">
    <property type="nucleotide sequence ID" value="NZ_JAWDIQ010000003.1"/>
</dbReference>